<evidence type="ECO:0000256" key="3">
    <source>
        <dbReference type="ARBA" id="ARBA00022737"/>
    </source>
</evidence>
<evidence type="ECO:0000313" key="12">
    <source>
        <dbReference type="EMBL" id="EYU26297.1"/>
    </source>
</evidence>
<evidence type="ECO:0000256" key="9">
    <source>
        <dbReference type="PROSITE-ProRule" id="PRU00024"/>
    </source>
</evidence>
<sequence length="291" mass="31430">MKIQCNVCAAAEASVFCCADEAALCWSCDQNVHAANKLAGKHQRVRLSSSSTQMPKCDVCQETAGYFFCVEDRALLCRKCDVAIHASNSLASVHKRFLLTGVKVDLEATEPRKTSSLEKTSTTDCKTSEFEPPPTLSKRTSYQASVCGGNNNNNSSSSLKPPPLAGGSSSGSVPQWQLDEFIGLGDFTTQGYNFTNVASSKAENGNRGVSDCFEILRAGGDGELEGDENLGQVPSATFWAVPEIPSLLPTSSALYSPKIYQNTLDSSVFVPDMDYHNNQSHIASSKRRRNF</sequence>
<dbReference type="AlphaFoldDB" id="A0A022QCA2"/>
<dbReference type="GO" id="GO:0005634">
    <property type="term" value="C:nucleus"/>
    <property type="evidence" value="ECO:0000318"/>
    <property type="project" value="GO_Central"/>
</dbReference>
<evidence type="ECO:0000256" key="7">
    <source>
        <dbReference type="ARBA" id="ARBA00023163"/>
    </source>
</evidence>
<dbReference type="GO" id="GO:0009640">
    <property type="term" value="P:photomorphogenesis"/>
    <property type="evidence" value="ECO:0000318"/>
    <property type="project" value="GO_Central"/>
</dbReference>
<evidence type="ECO:0000256" key="2">
    <source>
        <dbReference type="ARBA" id="ARBA00022723"/>
    </source>
</evidence>
<dbReference type="PANTHER" id="PTHR31832:SF68">
    <property type="entry name" value="B-BOX ZINC FINGER PROTEIN 22"/>
    <property type="match status" value="1"/>
</dbReference>
<dbReference type="EMBL" id="KI631699">
    <property type="protein sequence ID" value="EYU26297.1"/>
    <property type="molecule type" value="Genomic_DNA"/>
</dbReference>
<feature type="domain" description="B box-type" evidence="11">
    <location>
        <begin position="52"/>
        <end position="99"/>
    </location>
</feature>
<evidence type="ECO:0000256" key="8">
    <source>
        <dbReference type="ARBA" id="ARBA00023242"/>
    </source>
</evidence>
<keyword evidence="6" id="KW-0805">Transcription regulation</keyword>
<dbReference type="SMART" id="SM00336">
    <property type="entry name" value="BBOX"/>
    <property type="match status" value="2"/>
</dbReference>
<evidence type="ECO:0000256" key="6">
    <source>
        <dbReference type="ARBA" id="ARBA00023015"/>
    </source>
</evidence>
<dbReference type="eggNOG" id="ENOG502QT4C">
    <property type="taxonomic scope" value="Eukaryota"/>
</dbReference>
<dbReference type="Proteomes" id="UP000030748">
    <property type="component" value="Unassembled WGS sequence"/>
</dbReference>
<accession>A0A022QCA2</accession>
<dbReference type="InterPro" id="IPR049808">
    <property type="entry name" value="CONSTANS-like_Bbox1"/>
</dbReference>
<organism evidence="12 13">
    <name type="scientific">Erythranthe guttata</name>
    <name type="common">Yellow monkey flower</name>
    <name type="synonym">Mimulus guttatus</name>
    <dbReference type="NCBI Taxonomy" id="4155"/>
    <lineage>
        <taxon>Eukaryota</taxon>
        <taxon>Viridiplantae</taxon>
        <taxon>Streptophyta</taxon>
        <taxon>Embryophyta</taxon>
        <taxon>Tracheophyta</taxon>
        <taxon>Spermatophyta</taxon>
        <taxon>Magnoliopsida</taxon>
        <taxon>eudicotyledons</taxon>
        <taxon>Gunneridae</taxon>
        <taxon>Pentapetalae</taxon>
        <taxon>asterids</taxon>
        <taxon>lamiids</taxon>
        <taxon>Lamiales</taxon>
        <taxon>Phrymaceae</taxon>
        <taxon>Erythranthe</taxon>
    </lineage>
</organism>
<keyword evidence="13" id="KW-1185">Reference proteome</keyword>
<keyword evidence="4 9" id="KW-0863">Zinc-finger</keyword>
<dbReference type="PROSITE" id="PS50119">
    <property type="entry name" value="ZF_BBOX"/>
    <property type="match status" value="2"/>
</dbReference>
<keyword evidence="8" id="KW-0539">Nucleus</keyword>
<dbReference type="GO" id="GO:0006355">
    <property type="term" value="P:regulation of DNA-templated transcription"/>
    <property type="evidence" value="ECO:0000318"/>
    <property type="project" value="GO_Central"/>
</dbReference>
<dbReference type="PhylomeDB" id="A0A022QCA2"/>
<feature type="compositionally biased region" description="Low complexity" evidence="10">
    <location>
        <begin position="148"/>
        <end position="172"/>
    </location>
</feature>
<keyword evidence="7" id="KW-0804">Transcription</keyword>
<reference evidence="12 13" key="1">
    <citation type="journal article" date="2013" name="Proc. Natl. Acad. Sci. U.S.A.">
        <title>Fine-scale variation in meiotic recombination in Mimulus inferred from population shotgun sequencing.</title>
        <authorList>
            <person name="Hellsten U."/>
            <person name="Wright K.M."/>
            <person name="Jenkins J."/>
            <person name="Shu S."/>
            <person name="Yuan Y."/>
            <person name="Wessler S.R."/>
            <person name="Schmutz J."/>
            <person name="Willis J.H."/>
            <person name="Rokhsar D.S."/>
        </authorList>
    </citation>
    <scope>NUCLEOTIDE SEQUENCE [LARGE SCALE GENOMIC DNA]</scope>
    <source>
        <strain evidence="13">cv. DUN x IM62</strain>
    </source>
</reference>
<evidence type="ECO:0000256" key="4">
    <source>
        <dbReference type="ARBA" id="ARBA00022771"/>
    </source>
</evidence>
<dbReference type="PANTHER" id="PTHR31832">
    <property type="entry name" value="B-BOX ZINC FINGER PROTEIN 22"/>
    <property type="match status" value="1"/>
</dbReference>
<keyword evidence="2" id="KW-0479">Metal-binding</keyword>
<dbReference type="Pfam" id="PF00643">
    <property type="entry name" value="zf-B_box"/>
    <property type="match status" value="1"/>
</dbReference>
<evidence type="ECO:0000259" key="11">
    <source>
        <dbReference type="PROSITE" id="PS50119"/>
    </source>
</evidence>
<dbReference type="GO" id="GO:0008270">
    <property type="term" value="F:zinc ion binding"/>
    <property type="evidence" value="ECO:0007669"/>
    <property type="project" value="UniProtKB-KW"/>
</dbReference>
<dbReference type="InterPro" id="IPR000315">
    <property type="entry name" value="Znf_B-box"/>
</dbReference>
<keyword evidence="3" id="KW-0677">Repeat</keyword>
<proteinExistence type="predicted"/>
<dbReference type="OMA" id="YMDGSSK"/>
<dbReference type="InterPro" id="IPR051979">
    <property type="entry name" value="B-box_zinc_finger"/>
</dbReference>
<feature type="domain" description="B box-type" evidence="11">
    <location>
        <begin position="1"/>
        <end position="47"/>
    </location>
</feature>
<gene>
    <name evidence="12" type="ORF">MIMGU_mgv1a011141mg</name>
</gene>
<dbReference type="FunFam" id="3.30.160.60:FF:000589">
    <property type="entry name" value="B-box zinc finger protein 22"/>
    <property type="match status" value="1"/>
</dbReference>
<dbReference type="KEGG" id="egt:105970314"/>
<evidence type="ECO:0000256" key="5">
    <source>
        <dbReference type="ARBA" id="ARBA00022833"/>
    </source>
</evidence>
<keyword evidence="5" id="KW-0862">Zinc</keyword>
<comment type="subcellular location">
    <subcellularLocation>
        <location evidence="1">Nucleus</location>
    </subcellularLocation>
</comment>
<protein>
    <recommendedName>
        <fullName evidence="11">B box-type domain-containing protein</fullName>
    </recommendedName>
</protein>
<feature type="region of interest" description="Disordered" evidence="10">
    <location>
        <begin position="111"/>
        <end position="172"/>
    </location>
</feature>
<dbReference type="OrthoDB" id="153872at2759"/>
<dbReference type="CDD" id="cd19821">
    <property type="entry name" value="Bbox1_BBX-like"/>
    <property type="match status" value="2"/>
</dbReference>
<evidence type="ECO:0000313" key="13">
    <source>
        <dbReference type="Proteomes" id="UP000030748"/>
    </source>
</evidence>
<dbReference type="Gene3D" id="3.30.160.60">
    <property type="entry name" value="Classic Zinc Finger"/>
    <property type="match status" value="1"/>
</dbReference>
<evidence type="ECO:0000256" key="1">
    <source>
        <dbReference type="ARBA" id="ARBA00004123"/>
    </source>
</evidence>
<evidence type="ECO:0000256" key="10">
    <source>
        <dbReference type="SAM" id="MobiDB-lite"/>
    </source>
</evidence>
<name>A0A022QCA2_ERYGU</name>